<comment type="function">
    <text evidence="1">NDH-1 shuttles electrons from NADH, via FMN and iron-sulfur (Fe-S) centers, to quinones in the respiratory chain. The immediate electron acceptor for the enzyme in this species is believed to be a menaquinone. Couples the redox reaction to proton translocation (for every two electrons transferred, four hydrogen ions are translocated across the cytoplasmic membrane), and thus conserves the redox energy in a proton gradient.</text>
</comment>
<dbReference type="EMBL" id="LGIA01000152">
    <property type="protein sequence ID" value="KOH44837.1"/>
    <property type="molecule type" value="Genomic_DNA"/>
</dbReference>
<dbReference type="PANTHER" id="PTHR11993">
    <property type="entry name" value="NADH-UBIQUINONE OXIDOREDUCTASE 49 KDA SUBUNIT"/>
    <property type="match status" value="1"/>
</dbReference>
<dbReference type="InterPro" id="IPR022885">
    <property type="entry name" value="NDH1_su_D/H"/>
</dbReference>
<dbReference type="Proteomes" id="UP000036958">
    <property type="component" value="Unassembled WGS sequence"/>
</dbReference>
<comment type="catalytic activity">
    <reaction evidence="1">
        <text>a quinone + NADH + 5 H(+)(in) = a quinol + NAD(+) + 4 H(+)(out)</text>
        <dbReference type="Rhea" id="RHEA:57888"/>
        <dbReference type="ChEBI" id="CHEBI:15378"/>
        <dbReference type="ChEBI" id="CHEBI:24646"/>
        <dbReference type="ChEBI" id="CHEBI:57540"/>
        <dbReference type="ChEBI" id="CHEBI:57945"/>
        <dbReference type="ChEBI" id="CHEBI:132124"/>
    </reaction>
</comment>
<dbReference type="GO" id="GO:0048038">
    <property type="term" value="F:quinone binding"/>
    <property type="evidence" value="ECO:0007669"/>
    <property type="project" value="UniProtKB-KW"/>
</dbReference>
<keyword evidence="1" id="KW-0874">Quinone</keyword>
<accession>A0A0L8V9H2</accession>
<dbReference type="InterPro" id="IPR001135">
    <property type="entry name" value="NADH_Q_OxRdtase_suD"/>
</dbReference>
<dbReference type="PATRIC" id="fig|1409788.3.peg.2462"/>
<gene>
    <name evidence="1" type="primary">nuoD</name>
    <name evidence="3" type="ORF">NC99_23840</name>
</gene>
<dbReference type="GO" id="GO:0051287">
    <property type="term" value="F:NAD binding"/>
    <property type="evidence" value="ECO:0007669"/>
    <property type="project" value="InterPro"/>
</dbReference>
<dbReference type="InterPro" id="IPR029014">
    <property type="entry name" value="NiFe-Hase_large"/>
</dbReference>
<protein>
    <recommendedName>
        <fullName evidence="1">NADH-quinone oxidoreductase subunit D</fullName>
        <ecNumber evidence="1">7.1.1.-</ecNumber>
    </recommendedName>
    <alternativeName>
        <fullName evidence="1">NADH dehydrogenase I subunit D</fullName>
    </alternativeName>
    <alternativeName>
        <fullName evidence="1">NDH-1 subunit D</fullName>
    </alternativeName>
</protein>
<feature type="domain" description="NADH-quinone oxidoreductase subunit D" evidence="2">
    <location>
        <begin position="132"/>
        <end position="383"/>
    </location>
</feature>
<dbReference type="PANTHER" id="PTHR11993:SF10">
    <property type="entry name" value="NADH DEHYDROGENASE [UBIQUINONE] IRON-SULFUR PROTEIN 2, MITOCHONDRIAL"/>
    <property type="match status" value="1"/>
</dbReference>
<dbReference type="Gene3D" id="1.10.645.10">
    <property type="entry name" value="Cytochrome-c3 Hydrogenase, chain B"/>
    <property type="match status" value="1"/>
</dbReference>
<dbReference type="GO" id="GO:0005886">
    <property type="term" value="C:plasma membrane"/>
    <property type="evidence" value="ECO:0007669"/>
    <property type="project" value="UniProtKB-SubCell"/>
</dbReference>
<sequence>MGELKRLDLEYNQLTSDKMRLNVGPQHPSTHGVLRLEVVVDGEIVTEVIPHLGYLHRSFEKYCEQMTYVQVIPYIDRMDYISAMNNEWVYVMGMEKLMGLKVSDKVEYIRVILAELNRIANHQIAVATFGLDAGAFTPFLYYFRDREHIIWVFEKLSGARLLYNYFRVGGLAADIYDGFKEDCLNIVKRVRKTNEELMDLLILNGIFIKRTANVGILPPDVAISYACSGPVLRGSGIKYDLRKDEPYSIYDRFDFDIPVGDGEVGVPGDCWNRNIVRVREMEQSCRIIEQALEQMDMEGDVKELVPRRVKPPAGEVYMRAENPKGDLGLYIVSDGTDKPERIKARGTSFVNLSVIPEISKGYMFADLILILGSIDIVLGEVDR</sequence>
<reference evidence="4" key="1">
    <citation type="submission" date="2015-07" db="EMBL/GenBank/DDBJ databases">
        <title>Genome sequencing of Sunxiuqinia dokdonensis strain SK.</title>
        <authorList>
            <person name="Ahn S."/>
            <person name="Kim B.-C."/>
        </authorList>
    </citation>
    <scope>NUCLEOTIDE SEQUENCE [LARGE SCALE GENOMIC DNA]</scope>
    <source>
        <strain evidence="4">SK</strain>
    </source>
</reference>
<comment type="caution">
    <text evidence="3">The sequence shown here is derived from an EMBL/GenBank/DDBJ whole genome shotgun (WGS) entry which is preliminary data.</text>
</comment>
<dbReference type="Pfam" id="PF00346">
    <property type="entry name" value="Complex1_49kDa"/>
    <property type="match status" value="1"/>
</dbReference>
<comment type="subcellular location">
    <subcellularLocation>
        <location evidence="1">Cell membrane</location>
        <topology evidence="1">Peripheral membrane protein</topology>
        <orientation evidence="1">Cytoplasmic side</orientation>
    </subcellularLocation>
</comment>
<keyword evidence="1" id="KW-1003">Cell membrane</keyword>
<keyword evidence="1" id="KW-1278">Translocase</keyword>
<keyword evidence="1" id="KW-0520">NAD</keyword>
<comment type="similarity">
    <text evidence="1">Belongs to the complex I 49 kDa subunit family.</text>
</comment>
<evidence type="ECO:0000313" key="3">
    <source>
        <dbReference type="EMBL" id="KOH44837.1"/>
    </source>
</evidence>
<dbReference type="OrthoDB" id="9801496at2"/>
<evidence type="ECO:0000313" key="4">
    <source>
        <dbReference type="Proteomes" id="UP000036958"/>
    </source>
</evidence>
<dbReference type="EC" id="7.1.1.-" evidence="1"/>
<dbReference type="HAMAP" id="MF_01358">
    <property type="entry name" value="NDH1_NuoD"/>
    <property type="match status" value="1"/>
</dbReference>
<name>A0A0L8V9H2_9BACT</name>
<dbReference type="NCBIfam" id="NF004739">
    <property type="entry name" value="PRK06075.1"/>
    <property type="match status" value="1"/>
</dbReference>
<dbReference type="RefSeq" id="WP_053183577.1">
    <property type="nucleotide sequence ID" value="NZ_LGIA01000152.1"/>
</dbReference>
<evidence type="ECO:0000256" key="1">
    <source>
        <dbReference type="HAMAP-Rule" id="MF_01358"/>
    </source>
</evidence>
<keyword evidence="4" id="KW-1185">Reference proteome</keyword>
<proteinExistence type="inferred from homology"/>
<keyword evidence="1" id="KW-0472">Membrane</keyword>
<evidence type="ECO:0000259" key="2">
    <source>
        <dbReference type="Pfam" id="PF00346"/>
    </source>
</evidence>
<dbReference type="GO" id="GO:0050136">
    <property type="term" value="F:NADH dehydrogenase (quinone) (non-electrogenic) activity"/>
    <property type="evidence" value="ECO:0007669"/>
    <property type="project" value="UniProtKB-UniRule"/>
</dbReference>
<dbReference type="STRING" id="1409788.NC99_23840"/>
<comment type="subunit">
    <text evidence="1">NDH-1 is composed of 14 different subunits. Subunits NuoB, C, D, E, F, and G constitute the peripheral sector of the complex.</text>
</comment>
<dbReference type="SUPFAM" id="SSF56762">
    <property type="entry name" value="HydB/Nqo4-like"/>
    <property type="match status" value="1"/>
</dbReference>
<keyword evidence="1" id="KW-0813">Transport</keyword>
<organism evidence="3 4">
    <name type="scientific">Sunxiuqinia dokdonensis</name>
    <dbReference type="NCBI Taxonomy" id="1409788"/>
    <lineage>
        <taxon>Bacteria</taxon>
        <taxon>Pseudomonadati</taxon>
        <taxon>Bacteroidota</taxon>
        <taxon>Bacteroidia</taxon>
        <taxon>Marinilabiliales</taxon>
        <taxon>Prolixibacteraceae</taxon>
        <taxon>Sunxiuqinia</taxon>
    </lineage>
</organism>
<dbReference type="AlphaFoldDB" id="A0A0L8V9H2"/>